<reference evidence="1 2" key="1">
    <citation type="submission" date="2014-09" db="EMBL/GenBank/DDBJ databases">
        <authorList>
            <person name="Ellenberger Sabrina"/>
        </authorList>
    </citation>
    <scope>NUCLEOTIDE SEQUENCE [LARGE SCALE GENOMIC DNA]</scope>
    <source>
        <strain evidence="1 2">CBS 412.66</strain>
    </source>
</reference>
<evidence type="ECO:0000313" key="1">
    <source>
        <dbReference type="EMBL" id="CEP19231.1"/>
    </source>
</evidence>
<keyword evidence="2" id="KW-1185">Reference proteome</keyword>
<protein>
    <submittedName>
        <fullName evidence="1">Uncharacterized protein</fullName>
    </submittedName>
</protein>
<dbReference type="AlphaFoldDB" id="A0A0B7NKS7"/>
<evidence type="ECO:0000313" key="2">
    <source>
        <dbReference type="Proteomes" id="UP000054107"/>
    </source>
</evidence>
<dbReference type="Proteomes" id="UP000054107">
    <property type="component" value="Unassembled WGS sequence"/>
</dbReference>
<accession>A0A0B7NKS7</accession>
<organism evidence="1 2">
    <name type="scientific">Parasitella parasitica</name>
    <dbReference type="NCBI Taxonomy" id="35722"/>
    <lineage>
        <taxon>Eukaryota</taxon>
        <taxon>Fungi</taxon>
        <taxon>Fungi incertae sedis</taxon>
        <taxon>Mucoromycota</taxon>
        <taxon>Mucoromycotina</taxon>
        <taxon>Mucoromycetes</taxon>
        <taxon>Mucorales</taxon>
        <taxon>Mucorineae</taxon>
        <taxon>Mucoraceae</taxon>
        <taxon>Parasitella</taxon>
    </lineage>
</organism>
<name>A0A0B7NKS7_9FUNG</name>
<proteinExistence type="predicted"/>
<dbReference type="EMBL" id="LN734017">
    <property type="protein sequence ID" value="CEP19231.1"/>
    <property type="molecule type" value="Genomic_DNA"/>
</dbReference>
<sequence length="210" mass="24770">MDDPNLQIRYQLEPAFVADLTNVINNTRYRLESLQRKCVTFNAEQWRHFLRVCGVRVDHENRAEIGIQKMQEDLTVPENVPLIFRNTIHTDDHTIEFIFGKRESEFESLPELTMQDLSHEDLARFHVHGIDPGHRHLVSAVDIERGRVRFSNNEWYQKAGVLKRRWAQQEKKKEKRITDIEASLLSRKTPDHESFVLCTQPLFDNLPEPT</sequence>
<dbReference type="STRING" id="35722.A0A0B7NKS7"/>
<gene>
    <name evidence="1" type="primary">PARPA_13544.1 scaffold 46959</name>
</gene>
<dbReference type="OrthoDB" id="2237019at2759"/>